<dbReference type="EC" id="2.7.11.1" evidence="7"/>
<sequence length="592" mass="64478">MNDETVELEDNSFVAVAMRHGLLERHHVEKILDHSLQANVQPSDAALSLSMLELYEVDAINLLCRPESLAPGYALTGLMGCGAGGMVFRAHQNALGRDVALKTINVRSRNASTTGQSRMQREAHAIASLHHPHIVTAFDSGFHQGRFFIAMELVEGETLAEFIRRQSPIPEDVTWLIARQVASALSHANDAGITHRDIKPANLLLSHAPAGTNLPPGVPFVKVADFGLAFESQENDASQITATGTTLGTPAYVSPEQLHDTHVDARADIYSMGATVYHMLTGLPPCSDRSAMRTIMQKSVGDDRWRDEIDASVSKQSVALFRDMTETNPEDRIADYEELISRIDELVDIDRRSSPKTRSAVRRNADATHDRRMKTKGFVTIVLIVVGITAAIAYSHSRSTEVTEANEAAEEWIVDGFPQPLFNGESVPLFRQSGSWSPGVASDGSRVLVGSEGSQMTIPLTKSENDSPNLRLRFGLRLSVDSVVEVSFMHSDQSTQCGVLRFDGYTAAFRSSASSPDSDSSTSMTFSPSPNQDPIFQSLTFQRTKKSASLTINGDPIGNLPCDASSITSIKLRCIKNAATFADIDIVRLSPL</sequence>
<dbReference type="CDD" id="cd14014">
    <property type="entry name" value="STKc_PknB_like"/>
    <property type="match status" value="1"/>
</dbReference>
<dbReference type="InterPro" id="IPR011009">
    <property type="entry name" value="Kinase-like_dom_sf"/>
</dbReference>
<dbReference type="EMBL" id="VRLW01000001">
    <property type="protein sequence ID" value="KAA1261291.1"/>
    <property type="molecule type" value="Genomic_DNA"/>
</dbReference>
<evidence type="ECO:0000313" key="8">
    <source>
        <dbReference type="Proteomes" id="UP000322699"/>
    </source>
</evidence>
<feature type="domain" description="Protein kinase" evidence="6">
    <location>
        <begin position="73"/>
        <end position="347"/>
    </location>
</feature>
<dbReference type="PROSITE" id="PS50011">
    <property type="entry name" value="PROTEIN_KINASE_DOM"/>
    <property type="match status" value="1"/>
</dbReference>
<proteinExistence type="predicted"/>
<organism evidence="7 8">
    <name type="scientific">Rubripirellula obstinata</name>
    <dbReference type="NCBI Taxonomy" id="406547"/>
    <lineage>
        <taxon>Bacteria</taxon>
        <taxon>Pseudomonadati</taxon>
        <taxon>Planctomycetota</taxon>
        <taxon>Planctomycetia</taxon>
        <taxon>Pirellulales</taxon>
        <taxon>Pirellulaceae</taxon>
        <taxon>Rubripirellula</taxon>
    </lineage>
</organism>
<evidence type="ECO:0000256" key="2">
    <source>
        <dbReference type="ARBA" id="ARBA00022741"/>
    </source>
</evidence>
<keyword evidence="3 7" id="KW-0418">Kinase</keyword>
<dbReference type="RefSeq" id="WP_068262988.1">
    <property type="nucleotide sequence ID" value="NZ_LWSK01000042.1"/>
</dbReference>
<dbReference type="Pfam" id="PF00069">
    <property type="entry name" value="Pkinase"/>
    <property type="match status" value="1"/>
</dbReference>
<dbReference type="Proteomes" id="UP000322699">
    <property type="component" value="Unassembled WGS sequence"/>
</dbReference>
<protein>
    <submittedName>
        <fullName evidence="7">Serine/threonine-protein kinase PknL</fullName>
        <ecNumber evidence="7">2.7.11.1</ecNumber>
    </submittedName>
</protein>
<keyword evidence="1 7" id="KW-0808">Transferase</keyword>
<evidence type="ECO:0000259" key="6">
    <source>
        <dbReference type="PROSITE" id="PS50011"/>
    </source>
</evidence>
<dbReference type="AlphaFoldDB" id="A0A5B1CLY6"/>
<reference evidence="7 8" key="1">
    <citation type="submission" date="2019-08" db="EMBL/GenBank/DDBJ databases">
        <title>Deep-cultivation of Planctomycetes and their phenomic and genomic characterization uncovers novel biology.</title>
        <authorList>
            <person name="Wiegand S."/>
            <person name="Jogler M."/>
            <person name="Boedeker C."/>
            <person name="Pinto D."/>
            <person name="Vollmers J."/>
            <person name="Rivas-Marin E."/>
            <person name="Kohn T."/>
            <person name="Peeters S.H."/>
            <person name="Heuer A."/>
            <person name="Rast P."/>
            <person name="Oberbeckmann S."/>
            <person name="Bunk B."/>
            <person name="Jeske O."/>
            <person name="Meyerdierks A."/>
            <person name="Storesund J.E."/>
            <person name="Kallscheuer N."/>
            <person name="Luecker S."/>
            <person name="Lage O.M."/>
            <person name="Pohl T."/>
            <person name="Merkel B.J."/>
            <person name="Hornburger P."/>
            <person name="Mueller R.-W."/>
            <person name="Bruemmer F."/>
            <person name="Labrenz M."/>
            <person name="Spormann A.M."/>
            <person name="Op Den Camp H."/>
            <person name="Overmann J."/>
            <person name="Amann R."/>
            <person name="Jetten M.S.M."/>
            <person name="Mascher T."/>
            <person name="Medema M.H."/>
            <person name="Devos D.P."/>
            <person name="Kaster A.-K."/>
            <person name="Ovreas L."/>
            <person name="Rohde M."/>
            <person name="Galperin M.Y."/>
            <person name="Jogler C."/>
        </authorList>
    </citation>
    <scope>NUCLEOTIDE SEQUENCE [LARGE SCALE GENOMIC DNA]</scope>
    <source>
        <strain evidence="7 8">LF1</strain>
    </source>
</reference>
<name>A0A5B1CLY6_9BACT</name>
<keyword evidence="2" id="KW-0547">Nucleotide-binding</keyword>
<dbReference type="PANTHER" id="PTHR43289:SF6">
    <property type="entry name" value="SERINE_THREONINE-PROTEIN KINASE NEKL-3"/>
    <property type="match status" value="1"/>
</dbReference>
<dbReference type="GO" id="GO:0004674">
    <property type="term" value="F:protein serine/threonine kinase activity"/>
    <property type="evidence" value="ECO:0007669"/>
    <property type="project" value="UniProtKB-EC"/>
</dbReference>
<feature type="region of interest" description="Disordered" evidence="5">
    <location>
        <begin position="512"/>
        <end position="532"/>
    </location>
</feature>
<evidence type="ECO:0000256" key="4">
    <source>
        <dbReference type="ARBA" id="ARBA00022840"/>
    </source>
</evidence>
<accession>A0A5B1CLY6</accession>
<keyword evidence="8" id="KW-1185">Reference proteome</keyword>
<dbReference type="PROSITE" id="PS00108">
    <property type="entry name" value="PROTEIN_KINASE_ST"/>
    <property type="match status" value="1"/>
</dbReference>
<feature type="compositionally biased region" description="Low complexity" evidence="5">
    <location>
        <begin position="512"/>
        <end position="529"/>
    </location>
</feature>
<dbReference type="SMART" id="SM00220">
    <property type="entry name" value="S_TKc"/>
    <property type="match status" value="1"/>
</dbReference>
<dbReference type="InterPro" id="IPR000719">
    <property type="entry name" value="Prot_kinase_dom"/>
</dbReference>
<dbReference type="Gene3D" id="1.10.510.10">
    <property type="entry name" value="Transferase(Phosphotransferase) domain 1"/>
    <property type="match status" value="1"/>
</dbReference>
<dbReference type="OrthoDB" id="240423at2"/>
<evidence type="ECO:0000256" key="3">
    <source>
        <dbReference type="ARBA" id="ARBA00022777"/>
    </source>
</evidence>
<gene>
    <name evidence="7" type="primary">pknL_3</name>
    <name evidence="7" type="ORF">LF1_38380</name>
</gene>
<dbReference type="InterPro" id="IPR008271">
    <property type="entry name" value="Ser/Thr_kinase_AS"/>
</dbReference>
<keyword evidence="4" id="KW-0067">ATP-binding</keyword>
<dbReference type="PANTHER" id="PTHR43289">
    <property type="entry name" value="MITOGEN-ACTIVATED PROTEIN KINASE KINASE KINASE 20-RELATED"/>
    <property type="match status" value="1"/>
</dbReference>
<evidence type="ECO:0000256" key="1">
    <source>
        <dbReference type="ARBA" id="ARBA00022679"/>
    </source>
</evidence>
<evidence type="ECO:0000313" key="7">
    <source>
        <dbReference type="EMBL" id="KAA1261291.1"/>
    </source>
</evidence>
<dbReference type="Gene3D" id="3.30.200.20">
    <property type="entry name" value="Phosphorylase Kinase, domain 1"/>
    <property type="match status" value="1"/>
</dbReference>
<dbReference type="SUPFAM" id="SSF56112">
    <property type="entry name" value="Protein kinase-like (PK-like)"/>
    <property type="match status" value="1"/>
</dbReference>
<dbReference type="GO" id="GO:0005524">
    <property type="term" value="F:ATP binding"/>
    <property type="evidence" value="ECO:0007669"/>
    <property type="project" value="UniProtKB-KW"/>
</dbReference>
<evidence type="ECO:0000256" key="5">
    <source>
        <dbReference type="SAM" id="MobiDB-lite"/>
    </source>
</evidence>
<comment type="caution">
    <text evidence="7">The sequence shown here is derived from an EMBL/GenBank/DDBJ whole genome shotgun (WGS) entry which is preliminary data.</text>
</comment>